<organism evidence="3 4">
    <name type="scientific">Candidatus Roizmanbacteria bacterium RIFCSPHIGHO2_02_FULL_43_11</name>
    <dbReference type="NCBI Taxonomy" id="1802043"/>
    <lineage>
        <taxon>Bacteria</taxon>
        <taxon>Candidatus Roizmaniibacteriota</taxon>
    </lineage>
</organism>
<keyword evidence="1" id="KW-0547">Nucleotide-binding</keyword>
<dbReference type="SUPFAM" id="SSF56059">
    <property type="entry name" value="Glutathione synthetase ATP-binding domain-like"/>
    <property type="match status" value="1"/>
</dbReference>
<gene>
    <name evidence="3" type="ORF">A3D08_00725</name>
</gene>
<proteinExistence type="predicted"/>
<dbReference type="Pfam" id="PF08443">
    <property type="entry name" value="RimK"/>
    <property type="match status" value="1"/>
</dbReference>
<evidence type="ECO:0000313" key="4">
    <source>
        <dbReference type="Proteomes" id="UP000178098"/>
    </source>
</evidence>
<protein>
    <recommendedName>
        <fullName evidence="2">ATP-grasp domain-containing protein</fullName>
    </recommendedName>
</protein>
<dbReference type="GO" id="GO:0005524">
    <property type="term" value="F:ATP binding"/>
    <property type="evidence" value="ECO:0007669"/>
    <property type="project" value="UniProtKB-UniRule"/>
</dbReference>
<dbReference type="PANTHER" id="PTHR21621">
    <property type="entry name" value="RIBOSOMAL PROTEIN S6 MODIFICATION PROTEIN"/>
    <property type="match status" value="1"/>
</dbReference>
<dbReference type="AlphaFoldDB" id="A0A1F7HFL5"/>
<dbReference type="PANTHER" id="PTHR21621:SF0">
    <property type="entry name" value="BETA-CITRYLGLUTAMATE SYNTHASE B-RELATED"/>
    <property type="match status" value="1"/>
</dbReference>
<dbReference type="Proteomes" id="UP000178098">
    <property type="component" value="Unassembled WGS sequence"/>
</dbReference>
<dbReference type="GO" id="GO:0005737">
    <property type="term" value="C:cytoplasm"/>
    <property type="evidence" value="ECO:0007669"/>
    <property type="project" value="TreeGrafter"/>
</dbReference>
<dbReference type="PROSITE" id="PS50975">
    <property type="entry name" value="ATP_GRASP"/>
    <property type="match status" value="1"/>
</dbReference>
<keyword evidence="1" id="KW-0067">ATP-binding</keyword>
<sequence>MKSVLVIQNSPSVLFDSIHDFQRQHKSEVHVIPCTYDEFSFDICLEKQLVFFRDNPLDCHAIYFKSSVDQFYLASTLALYCERQAIPFVNSSNISRVSSGKLFQMLAFVYADMRIPHTVFFHRKRLQEAFVQKYIENCFPYPFIMKSVSGAKGEDNYLVHTWREIPHVLAGSRDSIQYIFQEFIPNKSDYRLLTLNHEVKAAYERIRSDDNTHLNNLSQGARVKAVDLQAIPHLIKMAQTASNVVQKEVCGVDILISQETHDPYILEANPNPGLAGPGAMDQMMLFLQKLPSVLFPSTYTANTSTLHQKAQQISTYFHEHKDLLGDKYFHFLTRMYLWTGDRTYRKMLDHEKISQNYRSASSFKKYLNTINSRQTVPHKHLERVQNPFLGKYPNLFRISQILSATRIASTIFNKDYRDCVYELYSDHELNTLCQSLLHDLPALYAFSTSSINVLYNYFVFMKETNGLFDVRALGMGALKFTKHPSYEFLHQRAYIITHMIIGESQFYTRSIPVDVIKQYVALLKELEKRIAQYYCTYKLDIKLEFLVCARILNYTSYLEDVIYSEALHSFSPTGGYIVDTHNSSSALQRHDVYGSEHRSTLFIMSTTPYSFLK</sequence>
<evidence type="ECO:0000259" key="2">
    <source>
        <dbReference type="PROSITE" id="PS50975"/>
    </source>
</evidence>
<reference evidence="3 4" key="1">
    <citation type="journal article" date="2016" name="Nat. Commun.">
        <title>Thousands of microbial genomes shed light on interconnected biogeochemical processes in an aquifer system.</title>
        <authorList>
            <person name="Anantharaman K."/>
            <person name="Brown C.T."/>
            <person name="Hug L.A."/>
            <person name="Sharon I."/>
            <person name="Castelle C.J."/>
            <person name="Probst A.J."/>
            <person name="Thomas B.C."/>
            <person name="Singh A."/>
            <person name="Wilkins M.J."/>
            <person name="Karaoz U."/>
            <person name="Brodie E.L."/>
            <person name="Williams K.H."/>
            <person name="Hubbard S.S."/>
            <person name="Banfield J.F."/>
        </authorList>
    </citation>
    <scope>NUCLEOTIDE SEQUENCE [LARGE SCALE GENOMIC DNA]</scope>
</reference>
<dbReference type="Gene3D" id="3.30.470.20">
    <property type="entry name" value="ATP-grasp fold, B domain"/>
    <property type="match status" value="1"/>
</dbReference>
<feature type="domain" description="ATP-grasp" evidence="2">
    <location>
        <begin position="107"/>
        <end position="299"/>
    </location>
</feature>
<dbReference type="GO" id="GO:0046872">
    <property type="term" value="F:metal ion binding"/>
    <property type="evidence" value="ECO:0007669"/>
    <property type="project" value="InterPro"/>
</dbReference>
<dbReference type="EMBL" id="MFZT01000038">
    <property type="protein sequence ID" value="OGK29855.1"/>
    <property type="molecule type" value="Genomic_DNA"/>
</dbReference>
<name>A0A1F7HFL5_9BACT</name>
<accession>A0A1F7HFL5</accession>
<dbReference type="InterPro" id="IPR013651">
    <property type="entry name" value="ATP-grasp_RimK-type"/>
</dbReference>
<evidence type="ECO:0000313" key="3">
    <source>
        <dbReference type="EMBL" id="OGK29855.1"/>
    </source>
</evidence>
<dbReference type="InterPro" id="IPR011761">
    <property type="entry name" value="ATP-grasp"/>
</dbReference>
<dbReference type="GO" id="GO:0016879">
    <property type="term" value="F:ligase activity, forming carbon-nitrogen bonds"/>
    <property type="evidence" value="ECO:0007669"/>
    <property type="project" value="TreeGrafter"/>
</dbReference>
<evidence type="ECO:0000256" key="1">
    <source>
        <dbReference type="PROSITE-ProRule" id="PRU00409"/>
    </source>
</evidence>
<comment type="caution">
    <text evidence="3">The sequence shown here is derived from an EMBL/GenBank/DDBJ whole genome shotgun (WGS) entry which is preliminary data.</text>
</comment>